<dbReference type="EMBL" id="RKHL01000001">
    <property type="protein sequence ID" value="ROR81613.1"/>
    <property type="molecule type" value="Genomic_DNA"/>
</dbReference>
<dbReference type="Pfam" id="PF12836">
    <property type="entry name" value="HHH_3"/>
    <property type="match status" value="1"/>
</dbReference>
<feature type="domain" description="Helix-hairpin-helix DNA-binding motif class 1" evidence="2">
    <location>
        <begin position="211"/>
        <end position="230"/>
    </location>
</feature>
<evidence type="ECO:0000259" key="2">
    <source>
        <dbReference type="SMART" id="SM00278"/>
    </source>
</evidence>
<name>A0A3N2C290_9MICO</name>
<keyword evidence="1" id="KW-0812">Transmembrane</keyword>
<dbReference type="Pfam" id="PF10531">
    <property type="entry name" value="SLBB"/>
    <property type="match status" value="1"/>
</dbReference>
<dbReference type="Proteomes" id="UP000266915">
    <property type="component" value="Unassembled WGS sequence"/>
</dbReference>
<keyword evidence="1" id="KW-1133">Transmembrane helix</keyword>
<dbReference type="PANTHER" id="PTHR21180">
    <property type="entry name" value="ENDONUCLEASE/EXONUCLEASE/PHOSPHATASE FAMILY DOMAIN-CONTAINING PROTEIN 1"/>
    <property type="match status" value="1"/>
</dbReference>
<dbReference type="NCBIfam" id="TIGR00426">
    <property type="entry name" value="competence protein ComEA helix-hairpin-helix repeat region"/>
    <property type="match status" value="1"/>
</dbReference>
<gene>
    <name evidence="3" type="ORF">EDD42_1680</name>
</gene>
<proteinExistence type="predicted"/>
<reference evidence="3 4" key="1">
    <citation type="submission" date="2018-11" db="EMBL/GenBank/DDBJ databases">
        <title>Sequencing the genomes of 1000 actinobacteria strains.</title>
        <authorList>
            <person name="Klenk H.-P."/>
        </authorList>
    </citation>
    <scope>NUCLEOTIDE SEQUENCE [LARGE SCALE GENOMIC DNA]</scope>
    <source>
        <strain evidence="3 4">DSM 14012</strain>
    </source>
</reference>
<dbReference type="GO" id="GO:0015627">
    <property type="term" value="C:type II protein secretion system complex"/>
    <property type="evidence" value="ECO:0007669"/>
    <property type="project" value="TreeGrafter"/>
</dbReference>
<dbReference type="Gene3D" id="1.10.150.280">
    <property type="entry name" value="AF1531-like domain"/>
    <property type="match status" value="1"/>
</dbReference>
<dbReference type="SMART" id="SM00278">
    <property type="entry name" value="HhH1"/>
    <property type="match status" value="2"/>
</dbReference>
<protein>
    <submittedName>
        <fullName evidence="3">Competence protein ComEA</fullName>
    </submittedName>
</protein>
<dbReference type="InterPro" id="IPR003583">
    <property type="entry name" value="Hlx-hairpin-Hlx_DNA-bd_motif"/>
</dbReference>
<dbReference type="Gene3D" id="3.10.560.10">
    <property type="entry name" value="Outer membrane lipoprotein wza domain like"/>
    <property type="match status" value="1"/>
</dbReference>
<comment type="caution">
    <text evidence="3">The sequence shown here is derived from an EMBL/GenBank/DDBJ whole genome shotgun (WGS) entry which is preliminary data.</text>
</comment>
<dbReference type="GO" id="GO:0015628">
    <property type="term" value="P:protein secretion by the type II secretion system"/>
    <property type="evidence" value="ECO:0007669"/>
    <property type="project" value="TreeGrafter"/>
</dbReference>
<evidence type="ECO:0000313" key="3">
    <source>
        <dbReference type="EMBL" id="ROR81613.1"/>
    </source>
</evidence>
<dbReference type="GO" id="GO:0003677">
    <property type="term" value="F:DNA binding"/>
    <property type="evidence" value="ECO:0007669"/>
    <property type="project" value="InterPro"/>
</dbReference>
<dbReference type="SUPFAM" id="SSF47781">
    <property type="entry name" value="RuvA domain 2-like"/>
    <property type="match status" value="1"/>
</dbReference>
<dbReference type="RefSeq" id="WP_085510713.1">
    <property type="nucleotide sequence ID" value="NZ_FXAP01000001.1"/>
</dbReference>
<evidence type="ECO:0000313" key="4">
    <source>
        <dbReference type="Proteomes" id="UP000266915"/>
    </source>
</evidence>
<organism evidence="3 4">
    <name type="scientific">Plantibacter flavus</name>
    <dbReference type="NCBI Taxonomy" id="150123"/>
    <lineage>
        <taxon>Bacteria</taxon>
        <taxon>Bacillati</taxon>
        <taxon>Actinomycetota</taxon>
        <taxon>Actinomycetes</taxon>
        <taxon>Micrococcales</taxon>
        <taxon>Microbacteriaceae</taxon>
        <taxon>Plantibacter</taxon>
    </lineage>
</organism>
<dbReference type="InterPro" id="IPR019554">
    <property type="entry name" value="Soluble_ligand-bd"/>
</dbReference>
<feature type="domain" description="Helix-hairpin-helix DNA-binding motif class 1" evidence="2">
    <location>
        <begin position="181"/>
        <end position="200"/>
    </location>
</feature>
<keyword evidence="4" id="KW-1185">Reference proteome</keyword>
<dbReference type="PANTHER" id="PTHR21180:SF32">
    <property type="entry name" value="ENDONUCLEASE_EXONUCLEASE_PHOSPHATASE FAMILY DOMAIN-CONTAINING PROTEIN 1"/>
    <property type="match status" value="1"/>
</dbReference>
<feature type="transmembrane region" description="Helical" evidence="1">
    <location>
        <begin position="31"/>
        <end position="53"/>
    </location>
</feature>
<evidence type="ECO:0000256" key="1">
    <source>
        <dbReference type="SAM" id="Phobius"/>
    </source>
</evidence>
<accession>A0A3N2C290</accession>
<dbReference type="InterPro" id="IPR010994">
    <property type="entry name" value="RuvA_2-like"/>
</dbReference>
<dbReference type="AlphaFoldDB" id="A0A3N2C290"/>
<dbReference type="GO" id="GO:0006281">
    <property type="term" value="P:DNA repair"/>
    <property type="evidence" value="ECO:0007669"/>
    <property type="project" value="InterPro"/>
</dbReference>
<keyword evidence="1" id="KW-0472">Membrane</keyword>
<dbReference type="InterPro" id="IPR051675">
    <property type="entry name" value="Endo/Exo/Phosphatase_dom_1"/>
</dbReference>
<sequence length="233" mass="23120">MTIEPEPTSRPVPSRRSSTRRLLGELPRPEFRAGAVVVLVIAALVVAILVSLFSSGGAVRTIGGAELSADGSPVPVATPGATAPAGAATGELFIHVLGAVAAPGVYRLPEGSRAFDAVASAGGLLPEADTSAVNLARFVNDGEQLYVPVVGEVPTGGGANGSAAGSPSGSQLVNVNTASAAELTALPRIGEALAARIVAWREANGPFATLDDLSAVEGIGAKTLEGLRAAATV</sequence>
<dbReference type="InterPro" id="IPR004509">
    <property type="entry name" value="Competence_ComEA_HhH"/>
</dbReference>